<dbReference type="InterPro" id="IPR036890">
    <property type="entry name" value="HATPase_C_sf"/>
</dbReference>
<keyword evidence="3" id="KW-0808">Transferase</keyword>
<dbReference type="GO" id="GO:0005886">
    <property type="term" value="C:plasma membrane"/>
    <property type="evidence" value="ECO:0007669"/>
    <property type="project" value="TreeGrafter"/>
</dbReference>
<name>A0A0C2MPU7_THEKT</name>
<evidence type="ECO:0000256" key="3">
    <source>
        <dbReference type="ARBA" id="ARBA00022679"/>
    </source>
</evidence>
<evidence type="ECO:0000256" key="4">
    <source>
        <dbReference type="ARBA" id="ARBA00022777"/>
    </source>
</evidence>
<feature type="domain" description="N-acetyltransferase" evidence="7">
    <location>
        <begin position="1"/>
        <end position="130"/>
    </location>
</feature>
<dbReference type="InterPro" id="IPR036374">
    <property type="entry name" value="OxRdtase_Mopterin-bd_sf"/>
</dbReference>
<dbReference type="SUPFAM" id="SSF47384">
    <property type="entry name" value="Homodimeric domain of signal transducing histidine kinase"/>
    <property type="match status" value="1"/>
</dbReference>
<dbReference type="Gene3D" id="3.40.630.30">
    <property type="match status" value="1"/>
</dbReference>
<evidence type="ECO:0000259" key="7">
    <source>
        <dbReference type="PROSITE" id="PS51186"/>
    </source>
</evidence>
<reference evidence="8 9" key="1">
    <citation type="journal article" date="2014" name="Genome Biol. Evol.">
        <title>The genome of the myxosporean Thelohanellus kitauei shows adaptations to nutrient acquisition within its fish host.</title>
        <authorList>
            <person name="Yang Y."/>
            <person name="Xiong J."/>
            <person name="Zhou Z."/>
            <person name="Huo F."/>
            <person name="Miao W."/>
            <person name="Ran C."/>
            <person name="Liu Y."/>
            <person name="Zhang J."/>
            <person name="Feng J."/>
            <person name="Wang M."/>
            <person name="Wang M."/>
            <person name="Wang L."/>
            <person name="Yao B."/>
        </authorList>
    </citation>
    <scope>NUCLEOTIDE SEQUENCE [LARGE SCALE GENOMIC DNA]</scope>
    <source>
        <strain evidence="8">Wuqing</strain>
    </source>
</reference>
<dbReference type="PROSITE" id="PS51186">
    <property type="entry name" value="GNAT"/>
    <property type="match status" value="1"/>
</dbReference>
<dbReference type="AlphaFoldDB" id="A0A0C2MPU7"/>
<dbReference type="GO" id="GO:0009927">
    <property type="term" value="F:histidine phosphotransfer kinase activity"/>
    <property type="evidence" value="ECO:0007669"/>
    <property type="project" value="TreeGrafter"/>
</dbReference>
<dbReference type="EMBL" id="JWZT01002486">
    <property type="protein sequence ID" value="KII69266.1"/>
    <property type="molecule type" value="Genomic_DNA"/>
</dbReference>
<dbReference type="SUPFAM" id="SSF55729">
    <property type="entry name" value="Acyl-CoA N-acyltransferases (Nat)"/>
    <property type="match status" value="1"/>
</dbReference>
<dbReference type="PRINTS" id="PR00344">
    <property type="entry name" value="BCTRLSENSOR"/>
</dbReference>
<evidence type="ECO:0000313" key="9">
    <source>
        <dbReference type="Proteomes" id="UP000031668"/>
    </source>
</evidence>
<dbReference type="EC" id="2.7.13.3" evidence="2"/>
<comment type="catalytic activity">
    <reaction evidence="1">
        <text>ATP + protein L-histidine = ADP + protein N-phospho-L-histidine.</text>
        <dbReference type="EC" id="2.7.13.3"/>
    </reaction>
</comment>
<evidence type="ECO:0000313" key="8">
    <source>
        <dbReference type="EMBL" id="KII69266.1"/>
    </source>
</evidence>
<dbReference type="Pfam" id="PF00583">
    <property type="entry name" value="Acetyltransf_1"/>
    <property type="match status" value="1"/>
</dbReference>
<keyword evidence="5" id="KW-0812">Transmembrane</keyword>
<dbReference type="SMART" id="SM00387">
    <property type="entry name" value="HATPase_c"/>
    <property type="match status" value="1"/>
</dbReference>
<dbReference type="PROSITE" id="PS50109">
    <property type="entry name" value="HIS_KIN"/>
    <property type="match status" value="1"/>
</dbReference>
<evidence type="ECO:0000256" key="1">
    <source>
        <dbReference type="ARBA" id="ARBA00000085"/>
    </source>
</evidence>
<feature type="transmembrane region" description="Helical" evidence="5">
    <location>
        <begin position="410"/>
        <end position="431"/>
    </location>
</feature>
<dbReference type="InterPro" id="IPR036097">
    <property type="entry name" value="HisK_dim/P_sf"/>
</dbReference>
<dbReference type="GO" id="GO:0000155">
    <property type="term" value="F:phosphorelay sensor kinase activity"/>
    <property type="evidence" value="ECO:0007669"/>
    <property type="project" value="InterPro"/>
</dbReference>
<feature type="domain" description="Histidine kinase" evidence="6">
    <location>
        <begin position="446"/>
        <end position="656"/>
    </location>
</feature>
<dbReference type="OrthoDB" id="7305308at2759"/>
<organism evidence="8 9">
    <name type="scientific">Thelohanellus kitauei</name>
    <name type="common">Myxosporean</name>
    <dbReference type="NCBI Taxonomy" id="669202"/>
    <lineage>
        <taxon>Eukaryota</taxon>
        <taxon>Metazoa</taxon>
        <taxon>Cnidaria</taxon>
        <taxon>Myxozoa</taxon>
        <taxon>Myxosporea</taxon>
        <taxon>Bivalvulida</taxon>
        <taxon>Platysporina</taxon>
        <taxon>Myxobolidae</taxon>
        <taxon>Thelohanellus</taxon>
    </lineage>
</organism>
<gene>
    <name evidence="8" type="ORF">RF11_02928</name>
</gene>
<dbReference type="CDD" id="cd04301">
    <property type="entry name" value="NAT_SF"/>
    <property type="match status" value="1"/>
</dbReference>
<dbReference type="Proteomes" id="UP000031668">
    <property type="component" value="Unassembled WGS sequence"/>
</dbReference>
<keyword evidence="5" id="KW-0472">Membrane</keyword>
<evidence type="ECO:0000256" key="5">
    <source>
        <dbReference type="SAM" id="Phobius"/>
    </source>
</evidence>
<dbReference type="PANTHER" id="PTHR43047:SF62">
    <property type="entry name" value="SENSOR HISTIDINE KINASE DPIB"/>
    <property type="match status" value="1"/>
</dbReference>
<protein>
    <recommendedName>
        <fullName evidence="2">histidine kinase</fullName>
        <ecNumber evidence="2">2.7.13.3</ecNumber>
    </recommendedName>
</protein>
<comment type="caution">
    <text evidence="8">The sequence shown here is derived from an EMBL/GenBank/DDBJ whole genome shotgun (WGS) entry which is preliminary data.</text>
</comment>
<dbReference type="InterPro" id="IPR000182">
    <property type="entry name" value="GNAT_dom"/>
</dbReference>
<keyword evidence="9" id="KW-1185">Reference proteome</keyword>
<proteinExistence type="predicted"/>
<dbReference type="Gene3D" id="1.10.287.130">
    <property type="match status" value="1"/>
</dbReference>
<sequence length="658" mass="74444">MYDIRFSVTENLVHAHQIEYLQRNVILADVAQGGGWICKTDDGYVGYGLGIHIPHALIGGLFVRPEYQGRGVGGAILEKITEWFFELGDTEIELTTDEHSSAARFYQARGWHSCVDYEEKEKDQMKLLTALLFSLVSAKAAYADSFVLTDGSKEIHVATEDLVKLPVTSITTATNFTPKATFEGVTFTELLSKYSIKASSLRVYALDDYSYTLPVGELLKYHVILAYLKNGQAIPVSDLGPFAVIYPRDEHPELNKLEVNAKTKFNEIKNQYKSIEPNLDNYSTAEILFLAFERTRTSVYQTENPDNFETKKSVFDSKVRILKNKSLRINSFYYEPDFLSALNLLEEQSTELSRLNESTPPTQRKDVLLEQMNKMQPTLINLQEIIYKIQIRNFNTIKSLILDNSSYTELAALFCIFLLFTLIILLWVHIVKLNSAIRGKNIFISAIYHELSGSIQKIQLSSDMINVRGDVLNSEKYLAKITYHSNKLYQQTKEILEFSKIEIGNVGVNNLSFYTEDALNAGLSLYNESNANKIECSVYPQNILINADKQKIISIIHNIIDNANKNTHAGMIKVRLRVVKSHLFLRVSDTGCGFDTKKLNLLFQPFNQGVENETRQGLGLGLSIVKSYLKTMKGSISARSKINEGSTFMVRIPINIVN</sequence>
<keyword evidence="5" id="KW-1133">Transmembrane helix</keyword>
<dbReference type="SUPFAM" id="SSF55874">
    <property type="entry name" value="ATPase domain of HSP90 chaperone/DNA topoisomerase II/histidine kinase"/>
    <property type="match status" value="1"/>
</dbReference>
<evidence type="ECO:0000259" key="6">
    <source>
        <dbReference type="PROSITE" id="PS50109"/>
    </source>
</evidence>
<dbReference type="Pfam" id="PF02518">
    <property type="entry name" value="HATPase_c"/>
    <property type="match status" value="1"/>
</dbReference>
<dbReference type="GO" id="GO:0016747">
    <property type="term" value="F:acyltransferase activity, transferring groups other than amino-acyl groups"/>
    <property type="evidence" value="ECO:0007669"/>
    <property type="project" value="InterPro"/>
</dbReference>
<accession>A0A0C2MPU7</accession>
<dbReference type="InterPro" id="IPR003594">
    <property type="entry name" value="HATPase_dom"/>
</dbReference>
<dbReference type="InterPro" id="IPR005467">
    <property type="entry name" value="His_kinase_dom"/>
</dbReference>
<dbReference type="InterPro" id="IPR016181">
    <property type="entry name" value="Acyl_CoA_acyltransferase"/>
</dbReference>
<dbReference type="PANTHER" id="PTHR43047">
    <property type="entry name" value="TWO-COMPONENT HISTIDINE PROTEIN KINASE"/>
    <property type="match status" value="1"/>
</dbReference>
<dbReference type="InterPro" id="IPR004358">
    <property type="entry name" value="Sig_transdc_His_kin-like_C"/>
</dbReference>
<dbReference type="SUPFAM" id="SSF56524">
    <property type="entry name" value="Oxidoreductase molybdopterin-binding domain"/>
    <property type="match status" value="1"/>
</dbReference>
<evidence type="ECO:0000256" key="2">
    <source>
        <dbReference type="ARBA" id="ARBA00012438"/>
    </source>
</evidence>
<dbReference type="Gene3D" id="3.30.565.10">
    <property type="entry name" value="Histidine kinase-like ATPase, C-terminal domain"/>
    <property type="match status" value="1"/>
</dbReference>
<dbReference type="Gene3D" id="3.90.420.10">
    <property type="entry name" value="Oxidoreductase, molybdopterin-binding domain"/>
    <property type="match status" value="1"/>
</dbReference>
<keyword evidence="4 8" id="KW-0418">Kinase</keyword>